<dbReference type="SUPFAM" id="SSF53383">
    <property type="entry name" value="PLP-dependent transferases"/>
    <property type="match status" value="1"/>
</dbReference>
<evidence type="ECO:0000256" key="5">
    <source>
        <dbReference type="ARBA" id="ARBA00022898"/>
    </source>
</evidence>
<keyword evidence="5" id="KW-0663">Pyridoxal phosphate</keyword>
<dbReference type="PANTHER" id="PTHR43586:SF8">
    <property type="entry name" value="CYSTEINE DESULFURASE 1, CHLOROPLASTIC"/>
    <property type="match status" value="1"/>
</dbReference>
<keyword evidence="8" id="KW-0456">Lyase</keyword>
<dbReference type="Proteomes" id="UP000587579">
    <property type="component" value="Unassembled WGS sequence"/>
</dbReference>
<evidence type="ECO:0000313" key="8">
    <source>
        <dbReference type="EMBL" id="MBB6028865.1"/>
    </source>
</evidence>
<dbReference type="InterPro" id="IPR015422">
    <property type="entry name" value="PyrdxlP-dep_Trfase_small"/>
</dbReference>
<evidence type="ECO:0000256" key="1">
    <source>
        <dbReference type="ARBA" id="ARBA00001933"/>
    </source>
</evidence>
<evidence type="ECO:0000256" key="4">
    <source>
        <dbReference type="ARBA" id="ARBA00022679"/>
    </source>
</evidence>
<dbReference type="GO" id="GO:0031071">
    <property type="term" value="F:cysteine desulfurase activity"/>
    <property type="evidence" value="ECO:0007669"/>
    <property type="project" value="UniProtKB-EC"/>
</dbReference>
<dbReference type="Pfam" id="PF00266">
    <property type="entry name" value="Aminotran_5"/>
    <property type="match status" value="1"/>
</dbReference>
<dbReference type="InterPro" id="IPR015424">
    <property type="entry name" value="PyrdxlP-dep_Trfase"/>
</dbReference>
<evidence type="ECO:0000259" key="7">
    <source>
        <dbReference type="Pfam" id="PF00266"/>
    </source>
</evidence>
<sequence>MTRMFDPLEVKRDFPIFGHNPGLVFLDSAASSQKPRAVIDAIAHYYKHDHANVHRGAYALSQRATDAYEHARAQLAGFLDADLDEIVFVRNATEALNLVAYAWGLERLREGDEILVTEMEHHANLVPWQLVAARTGARLKAVPLTDEGRLDLDAFETLLSERTRVFAVTQMSNVLGTINPVAELAAAARERGALVVVDGAQAAPHLPVRVRELNADFYALSGHKMLGPTGAGVLWGDSEALKALPPFLGGGSMIEEVTIERSTYAPPPQRFEAGTPAIAEAVGLGAAAGYLMDLGMEQVWAHDRALLKYALERLKEVPDLHLYGPEGPDRGGVIAFNLGSLHPHDLATALDDRGVAVRTGHHCAQPLHRRLGVAATARASFYVYNTRDDVDRLVEALFEARAFFKDWL</sequence>
<comment type="cofactor">
    <cofactor evidence="1">
        <name>pyridoxal 5'-phosphate</name>
        <dbReference type="ChEBI" id="CHEBI:597326"/>
    </cofactor>
</comment>
<evidence type="ECO:0000256" key="3">
    <source>
        <dbReference type="ARBA" id="ARBA00012239"/>
    </source>
</evidence>
<comment type="caution">
    <text evidence="8">The sequence shown here is derived from an EMBL/GenBank/DDBJ whole genome shotgun (WGS) entry which is preliminary data.</text>
</comment>
<protein>
    <recommendedName>
        <fullName evidence="3">cysteine desulfurase</fullName>
        <ecNumber evidence="3">2.8.1.7</ecNumber>
    </recommendedName>
</protein>
<evidence type="ECO:0000256" key="6">
    <source>
        <dbReference type="ARBA" id="ARBA00050776"/>
    </source>
</evidence>
<dbReference type="EMBL" id="JACHEZ010000001">
    <property type="protein sequence ID" value="MBB6028865.1"/>
    <property type="molecule type" value="Genomic_DNA"/>
</dbReference>
<dbReference type="Gene3D" id="3.90.1150.10">
    <property type="entry name" value="Aspartate Aminotransferase, domain 1"/>
    <property type="match status" value="1"/>
</dbReference>
<dbReference type="EC" id="2.8.1.7" evidence="3"/>
<evidence type="ECO:0000256" key="2">
    <source>
        <dbReference type="ARBA" id="ARBA00010447"/>
    </source>
</evidence>
<dbReference type="InterPro" id="IPR010970">
    <property type="entry name" value="Cys_dSase_SufS"/>
</dbReference>
<keyword evidence="4 8" id="KW-0808">Transferase</keyword>
<accession>A0ABR6NYP0</accession>
<comment type="catalytic activity">
    <reaction evidence="6">
        <text>(sulfur carrier)-H + L-cysteine = (sulfur carrier)-SH + L-alanine</text>
        <dbReference type="Rhea" id="RHEA:43892"/>
        <dbReference type="Rhea" id="RHEA-COMP:14737"/>
        <dbReference type="Rhea" id="RHEA-COMP:14739"/>
        <dbReference type="ChEBI" id="CHEBI:29917"/>
        <dbReference type="ChEBI" id="CHEBI:35235"/>
        <dbReference type="ChEBI" id="CHEBI:57972"/>
        <dbReference type="ChEBI" id="CHEBI:64428"/>
        <dbReference type="EC" id="2.8.1.7"/>
    </reaction>
</comment>
<proteinExistence type="inferred from homology"/>
<dbReference type="Gene3D" id="3.40.640.10">
    <property type="entry name" value="Type I PLP-dependent aspartate aminotransferase-like (Major domain)"/>
    <property type="match status" value="1"/>
</dbReference>
<keyword evidence="9" id="KW-1185">Reference proteome</keyword>
<organism evidence="8 9">
    <name type="scientific">Oceanithermus desulfurans</name>
    <dbReference type="NCBI Taxonomy" id="227924"/>
    <lineage>
        <taxon>Bacteria</taxon>
        <taxon>Thermotogati</taxon>
        <taxon>Deinococcota</taxon>
        <taxon>Deinococci</taxon>
        <taxon>Thermales</taxon>
        <taxon>Thermaceae</taxon>
        <taxon>Oceanithermus</taxon>
    </lineage>
</organism>
<gene>
    <name evidence="8" type="ORF">HNQ05_000215</name>
</gene>
<dbReference type="InterPro" id="IPR000192">
    <property type="entry name" value="Aminotrans_V_dom"/>
</dbReference>
<feature type="domain" description="Aminotransferase class V" evidence="7">
    <location>
        <begin position="24"/>
        <end position="393"/>
    </location>
</feature>
<dbReference type="InterPro" id="IPR015421">
    <property type="entry name" value="PyrdxlP-dep_Trfase_major"/>
</dbReference>
<dbReference type="CDD" id="cd06453">
    <property type="entry name" value="SufS_like"/>
    <property type="match status" value="1"/>
</dbReference>
<dbReference type="NCBIfam" id="TIGR01979">
    <property type="entry name" value="sufS"/>
    <property type="match status" value="1"/>
</dbReference>
<comment type="similarity">
    <text evidence="2">Belongs to the class-V pyridoxal-phosphate-dependent aminotransferase family. Csd subfamily.</text>
</comment>
<dbReference type="PANTHER" id="PTHR43586">
    <property type="entry name" value="CYSTEINE DESULFURASE"/>
    <property type="match status" value="1"/>
</dbReference>
<name>A0ABR6NYP0_9DEIN</name>
<dbReference type="GO" id="GO:0009000">
    <property type="term" value="F:selenocysteine lyase activity"/>
    <property type="evidence" value="ECO:0007669"/>
    <property type="project" value="UniProtKB-EC"/>
</dbReference>
<reference evidence="8 9" key="1">
    <citation type="submission" date="2020-08" db="EMBL/GenBank/DDBJ databases">
        <title>Genomic Encyclopedia of Type Strains, Phase IV (KMG-IV): sequencing the most valuable type-strain genomes for metagenomic binning, comparative biology and taxonomic classification.</title>
        <authorList>
            <person name="Goeker M."/>
        </authorList>
    </citation>
    <scope>NUCLEOTIDE SEQUENCE [LARGE SCALE GENOMIC DNA]</scope>
    <source>
        <strain evidence="8 9">DSM 15757</strain>
    </source>
</reference>
<evidence type="ECO:0000313" key="9">
    <source>
        <dbReference type="Proteomes" id="UP000587579"/>
    </source>
</evidence>